<evidence type="ECO:0000313" key="1">
    <source>
        <dbReference type="EMBL" id="QWY81094.1"/>
    </source>
</evidence>
<sequence>MKVSIELDHREAMWLIGLEMFLDEYPPEELAATVKSLRHRAEEALRAALQASSSAKDRLA</sequence>
<gene>
    <name evidence="1" type="primary">80</name>
    <name evidence="1" type="ORF">SEA_BURTON_80</name>
</gene>
<organism evidence="1 2">
    <name type="scientific">Mycobacterium phage Burton</name>
    <dbReference type="NCBI Taxonomy" id="2836019"/>
    <lineage>
        <taxon>Viruses</taxon>
        <taxon>Duplodnaviria</taxon>
        <taxon>Heunggongvirae</taxon>
        <taxon>Uroviricota</taxon>
        <taxon>Caudoviricetes</taxon>
        <taxon>Fromanvirus</taxon>
        <taxon>Fromanvirus museum</taxon>
    </lineage>
</organism>
<reference evidence="1" key="1">
    <citation type="submission" date="2021-03" db="EMBL/GenBank/DDBJ databases">
        <authorList>
            <person name="Ayuk M.A."/>
            <person name="Robinson C.J."/>
            <person name="Anderson W.A."/>
            <person name="Gugssa A."/>
            <person name="Somiranjan G."/>
            <person name="Allen-Mcfarlane R.F."/>
            <person name="Moore M."/>
            <person name="Davis A."/>
            <person name="Oduguwa K."/>
            <person name="Anike A.C."/>
            <person name="Hodgson K."/>
            <person name="Anozie O.M."/>
            <person name="Anyia G."/>
            <person name="Belai M.H."/>
            <person name="Britford J.S."/>
            <person name="Brown T.M."/>
            <person name="Bushrod L.M."/>
            <person name="Cason K.M."/>
            <person name="Clark A.S."/>
            <person name="Clay C.B."/>
            <person name="Dykes K.M."/>
            <person name="Gary T.D."/>
            <person name="Graham K.R."/>
            <person name="Green I.M."/>
            <person name="Hill I.C."/>
            <person name="Jarmon D.A."/>
            <person name="Mason C.D."/>
            <person name="Mongo I."/>
            <person name="Sims A.M."/>
            <person name="Tailey I.L."/>
            <person name="Tate L."/>
            <person name="Toingar J.A."/>
            <person name="Townsend M."/>
            <person name="Young J.A."/>
            <person name="Le K.B."/>
            <person name="Garlena R.A."/>
            <person name="Russell D.A."/>
            <person name="Jacobs-Sera D."/>
            <person name="Hatfull G.F."/>
        </authorList>
    </citation>
    <scope>NUCLEOTIDE SEQUENCE</scope>
</reference>
<accession>A0A8F3E5H4</accession>
<dbReference type="Proteomes" id="UP000693687">
    <property type="component" value="Segment"/>
</dbReference>
<proteinExistence type="predicted"/>
<dbReference type="EMBL" id="MW712732">
    <property type="protein sequence ID" value="QWY81094.1"/>
    <property type="molecule type" value="Genomic_DNA"/>
</dbReference>
<protein>
    <submittedName>
        <fullName evidence="1">Uncharacterized protein</fullName>
    </submittedName>
</protein>
<name>A0A8F3E5H4_9CAUD</name>
<evidence type="ECO:0000313" key="2">
    <source>
        <dbReference type="Proteomes" id="UP000693687"/>
    </source>
</evidence>